<dbReference type="GO" id="GO:0003677">
    <property type="term" value="F:DNA binding"/>
    <property type="evidence" value="ECO:0007669"/>
    <property type="project" value="InterPro"/>
</dbReference>
<dbReference type="Proteomes" id="UP000541352">
    <property type="component" value="Unassembled WGS sequence"/>
</dbReference>
<sequence>MEQSNLIVASKTFWEKAYRQNINKLIGIGYRYTTDREIAEDLAHDAFLLAYEKVGEFEGKGPFEAWLRRIMVNQCLQYLRGQQKQKYITDYLQHEVENNEESTYEEKQDFSEAELLAVINRLPEHHKMVFNLYVIDGFSHAQIAKELGISEGTSKSHLARARKRIKELLNQKKKKSAVLLLFWNIDELYRNRFEYFEISASKSISFDLFTNSSVSKPLFNPQLPFFYTYLSAVVPILSIGVAYLVFWANFEQKGSIIEAKKNNILEDTATISENRINSQKDSLTINSDSMKNLKSIGLVTATVASFAVNSNAQTKISTNSTAKMETIVDKPQTVILDNPVGVNTEKRQMVVLDNPVEIHTDKRQKTVMDNPINTNISGTFYGEKLNWSSENNELYFEGKSIIKFGKNNTITNGRINFLGKVFYLVIDGKPAKLGDIISLTNKKYSLRSLSAQTALAKYGDSGKNGAIEIDIAE</sequence>
<dbReference type="InterPro" id="IPR007627">
    <property type="entry name" value="RNA_pol_sigma70_r2"/>
</dbReference>
<protein>
    <submittedName>
        <fullName evidence="8">RNA polymerase sigma factor (Sigma-70 family)</fullName>
    </submittedName>
</protein>
<dbReference type="InterPro" id="IPR039425">
    <property type="entry name" value="RNA_pol_sigma-70-like"/>
</dbReference>
<dbReference type="AlphaFoldDB" id="A0A7W6ERX8"/>
<dbReference type="CDD" id="cd06171">
    <property type="entry name" value="Sigma70_r4"/>
    <property type="match status" value="1"/>
</dbReference>
<evidence type="ECO:0000259" key="6">
    <source>
        <dbReference type="Pfam" id="PF04542"/>
    </source>
</evidence>
<dbReference type="SUPFAM" id="SSF88946">
    <property type="entry name" value="Sigma2 domain of RNA polymerase sigma factors"/>
    <property type="match status" value="1"/>
</dbReference>
<comment type="caution">
    <text evidence="8">The sequence shown here is derived from an EMBL/GenBank/DDBJ whole genome shotgun (WGS) entry which is preliminary data.</text>
</comment>
<comment type="similarity">
    <text evidence="1">Belongs to the sigma-70 factor family. ECF subfamily.</text>
</comment>
<dbReference type="Pfam" id="PF08281">
    <property type="entry name" value="Sigma70_r4_2"/>
    <property type="match status" value="1"/>
</dbReference>
<keyword evidence="5" id="KW-0812">Transmembrane</keyword>
<dbReference type="InterPro" id="IPR013324">
    <property type="entry name" value="RNA_pol_sigma_r3/r4-like"/>
</dbReference>
<dbReference type="InterPro" id="IPR014284">
    <property type="entry name" value="RNA_pol_sigma-70_dom"/>
</dbReference>
<dbReference type="Pfam" id="PF04542">
    <property type="entry name" value="Sigma70_r2"/>
    <property type="match status" value="1"/>
</dbReference>
<dbReference type="GO" id="GO:0006352">
    <property type="term" value="P:DNA-templated transcription initiation"/>
    <property type="evidence" value="ECO:0007669"/>
    <property type="project" value="InterPro"/>
</dbReference>
<dbReference type="EMBL" id="JACIBY010000009">
    <property type="protein sequence ID" value="MBB3840164.1"/>
    <property type="molecule type" value="Genomic_DNA"/>
</dbReference>
<dbReference type="PANTHER" id="PTHR43133">
    <property type="entry name" value="RNA POLYMERASE ECF-TYPE SIGMA FACTO"/>
    <property type="match status" value="1"/>
</dbReference>
<feature type="domain" description="RNA polymerase sigma-70 region 2" evidence="6">
    <location>
        <begin position="18"/>
        <end position="84"/>
    </location>
</feature>
<keyword evidence="4" id="KW-0804">Transcription</keyword>
<keyword evidence="9" id="KW-1185">Reference proteome</keyword>
<organism evidence="8 9">
    <name type="scientific">Runella defluvii</name>
    <dbReference type="NCBI Taxonomy" id="370973"/>
    <lineage>
        <taxon>Bacteria</taxon>
        <taxon>Pseudomonadati</taxon>
        <taxon>Bacteroidota</taxon>
        <taxon>Cytophagia</taxon>
        <taxon>Cytophagales</taxon>
        <taxon>Spirosomataceae</taxon>
        <taxon>Runella</taxon>
    </lineage>
</organism>
<evidence type="ECO:0000256" key="5">
    <source>
        <dbReference type="SAM" id="Phobius"/>
    </source>
</evidence>
<evidence type="ECO:0000313" key="9">
    <source>
        <dbReference type="Proteomes" id="UP000541352"/>
    </source>
</evidence>
<dbReference type="InterPro" id="IPR013325">
    <property type="entry name" value="RNA_pol_sigma_r2"/>
</dbReference>
<keyword evidence="5" id="KW-0472">Membrane</keyword>
<evidence type="ECO:0000256" key="3">
    <source>
        <dbReference type="ARBA" id="ARBA00023082"/>
    </source>
</evidence>
<gene>
    <name evidence="8" type="ORF">FHS57_004177</name>
</gene>
<keyword evidence="5" id="KW-1133">Transmembrane helix</keyword>
<dbReference type="SUPFAM" id="SSF88659">
    <property type="entry name" value="Sigma3 and sigma4 domains of RNA polymerase sigma factors"/>
    <property type="match status" value="1"/>
</dbReference>
<keyword evidence="2" id="KW-0805">Transcription regulation</keyword>
<evidence type="ECO:0000313" key="8">
    <source>
        <dbReference type="EMBL" id="MBB3840164.1"/>
    </source>
</evidence>
<evidence type="ECO:0000256" key="1">
    <source>
        <dbReference type="ARBA" id="ARBA00010641"/>
    </source>
</evidence>
<dbReference type="InterPro" id="IPR036388">
    <property type="entry name" value="WH-like_DNA-bd_sf"/>
</dbReference>
<dbReference type="NCBIfam" id="TIGR02937">
    <property type="entry name" value="sigma70-ECF"/>
    <property type="match status" value="1"/>
</dbReference>
<accession>A0A7W6ERX8</accession>
<dbReference type="Gene3D" id="1.10.1740.10">
    <property type="match status" value="1"/>
</dbReference>
<name>A0A7W6ERX8_9BACT</name>
<proteinExistence type="inferred from homology"/>
<dbReference type="PANTHER" id="PTHR43133:SF46">
    <property type="entry name" value="RNA POLYMERASE SIGMA-70 FACTOR ECF SUBFAMILY"/>
    <property type="match status" value="1"/>
</dbReference>
<evidence type="ECO:0000256" key="4">
    <source>
        <dbReference type="ARBA" id="ARBA00023163"/>
    </source>
</evidence>
<dbReference type="InterPro" id="IPR013249">
    <property type="entry name" value="RNA_pol_sigma70_r4_t2"/>
</dbReference>
<evidence type="ECO:0000259" key="7">
    <source>
        <dbReference type="Pfam" id="PF08281"/>
    </source>
</evidence>
<feature type="transmembrane region" description="Helical" evidence="5">
    <location>
        <begin position="226"/>
        <end position="250"/>
    </location>
</feature>
<dbReference type="GO" id="GO:0016987">
    <property type="term" value="F:sigma factor activity"/>
    <property type="evidence" value="ECO:0007669"/>
    <property type="project" value="UniProtKB-KW"/>
</dbReference>
<keyword evidence="3" id="KW-0731">Sigma factor</keyword>
<evidence type="ECO:0000256" key="2">
    <source>
        <dbReference type="ARBA" id="ARBA00023015"/>
    </source>
</evidence>
<dbReference type="RefSeq" id="WP_183976965.1">
    <property type="nucleotide sequence ID" value="NZ_JACIBY010000009.1"/>
</dbReference>
<feature type="domain" description="RNA polymerase sigma factor 70 region 4 type 2" evidence="7">
    <location>
        <begin position="114"/>
        <end position="165"/>
    </location>
</feature>
<dbReference type="Gene3D" id="1.10.10.10">
    <property type="entry name" value="Winged helix-like DNA-binding domain superfamily/Winged helix DNA-binding domain"/>
    <property type="match status" value="1"/>
</dbReference>
<reference evidence="8 9" key="1">
    <citation type="submission" date="2020-08" db="EMBL/GenBank/DDBJ databases">
        <title>Genomic Encyclopedia of Type Strains, Phase IV (KMG-IV): sequencing the most valuable type-strain genomes for metagenomic binning, comparative biology and taxonomic classification.</title>
        <authorList>
            <person name="Goeker M."/>
        </authorList>
    </citation>
    <scope>NUCLEOTIDE SEQUENCE [LARGE SCALE GENOMIC DNA]</scope>
    <source>
        <strain evidence="8 9">DSM 17976</strain>
    </source>
</reference>